<dbReference type="SUPFAM" id="SSF52540">
    <property type="entry name" value="P-loop containing nucleoside triphosphate hydrolases"/>
    <property type="match status" value="1"/>
</dbReference>
<dbReference type="RefSeq" id="WP_113894683.1">
    <property type="nucleotide sequence ID" value="NZ_JANJGA010000012.1"/>
</dbReference>
<evidence type="ECO:0000259" key="2">
    <source>
        <dbReference type="Pfam" id="PF02463"/>
    </source>
</evidence>
<evidence type="ECO:0000256" key="1">
    <source>
        <dbReference type="SAM" id="Coils"/>
    </source>
</evidence>
<dbReference type="OrthoDB" id="9808768at2"/>
<dbReference type="InterPro" id="IPR027417">
    <property type="entry name" value="P-loop_NTPase"/>
</dbReference>
<organism evidence="3 4">
    <name type="scientific">Aliarcobacter vitoriensis</name>
    <dbReference type="NCBI Taxonomy" id="2011099"/>
    <lineage>
        <taxon>Bacteria</taxon>
        <taxon>Pseudomonadati</taxon>
        <taxon>Campylobacterota</taxon>
        <taxon>Epsilonproteobacteria</taxon>
        <taxon>Campylobacterales</taxon>
        <taxon>Arcobacteraceae</taxon>
        <taxon>Aliarcobacter</taxon>
    </lineage>
</organism>
<dbReference type="EMBL" id="PDKB01000012">
    <property type="protein sequence ID" value="RBQ28757.1"/>
    <property type="molecule type" value="Genomic_DNA"/>
</dbReference>
<protein>
    <recommendedName>
        <fullName evidence="2">RecF/RecN/SMC N-terminal domain-containing protein</fullName>
    </recommendedName>
</protein>
<evidence type="ECO:0000313" key="4">
    <source>
        <dbReference type="Proteomes" id="UP000252669"/>
    </source>
</evidence>
<accession>A0A366MRT0</accession>
<comment type="caution">
    <text evidence="3">The sequence shown here is derived from an EMBL/GenBank/DDBJ whole genome shotgun (WGS) entry which is preliminary data.</text>
</comment>
<dbReference type="Gene3D" id="3.40.50.300">
    <property type="entry name" value="P-loop containing nucleotide triphosphate hydrolases"/>
    <property type="match status" value="2"/>
</dbReference>
<name>A0A366MRT0_9BACT</name>
<proteinExistence type="predicted"/>
<dbReference type="InterPro" id="IPR003395">
    <property type="entry name" value="RecF/RecN/SMC_N"/>
</dbReference>
<feature type="domain" description="RecF/RecN/SMC N-terminal" evidence="2">
    <location>
        <begin position="3"/>
        <end position="844"/>
    </location>
</feature>
<dbReference type="AlphaFoldDB" id="A0A366MRT0"/>
<feature type="coiled-coil region" evidence="1">
    <location>
        <begin position="207"/>
        <end position="241"/>
    </location>
</feature>
<gene>
    <name evidence="3" type="ORF">CRU91_07890</name>
</gene>
<sequence length="873" mass="104247">MKINKIYIKNFKGIKNKQIVDFSEHTTFLTGPNGFGKTTIYDVIELCLTGKIHRTYIKKDVTSDRKDYVKPYYQNDVSKEVLIKLWLQNGEKNLIITRYLNADESSRPSVDGKKNKPTDFDSLEKFKQINIENFEDENFVESQYTQLEQNEITDFFELKFEKSKKGEEYKIDDVYMLFNYLQQEETTYFLKQKEKDRKDNLGFLFQTNEQEEKLENIKNHYKKFENIQGELELKISQLKNKNDLSISYKNLFENKEIDFDSEKLFLDISEEEALQKKEQYIKDIDSLIEFIENFSPTEYKKRKVSEKINNQLKEETFTQYLILNTFLEKEEFDKTKNIYDIFSNSNLLYCYILQQFLPKYLDMKTKNENLIKFENYAKIKEYDKKLESLKTIVAIWDKTQITFYEQTIKNRESLISGVDTVEKILIEIIKARNALNKEFEKSPKKDNHCPYCGYDWKTAKDLDDNFKDRENILKELLDVQSSELLEMDKKINDDFINPINKFIEEYQKKNQKVDENFLSLLDKLKDNEVSFDLSIFSSLNNYIWKNIKSIEELEKTLSSLKKEIKNQTNISYEIFEILQKIKIKSFQTQIDLLNELKLDDEFKKFIIKSDDKNITKDLLQRKQKDLFEFLDNKLLEYKYDEIKSEDINNYFEKYFELSKDIFEKYKKQDFIDKKSYINTQLQIKQNEIAKLFEIRKEKIDKIVNKLKDLKDIYSNEIKAYKVDMTEKIKIPFFIYTAKILQNYQQGMGIFIDTNVKTSAIRFLTPTDSDHDVMHHLSSGQLAVVSLAFCLAINKTYNISPNLKILAIDDPIQEMDALNIHSFIELIKNEFAKDYQLIFSTHNDMNAIYMKYKIENFYEKSVKVINVQKEFFGV</sequence>
<reference evidence="3 4" key="1">
    <citation type="submission" date="2017-10" db="EMBL/GenBank/DDBJ databases">
        <title>Genomics of the genus Arcobacter.</title>
        <authorList>
            <person name="Perez-Cataluna A."/>
            <person name="Figueras M.J."/>
        </authorList>
    </citation>
    <scope>NUCLEOTIDE SEQUENCE [LARGE SCALE GENOMIC DNA]</scope>
    <source>
        <strain evidence="3 4">CECT 9230</strain>
    </source>
</reference>
<keyword evidence="4" id="KW-1185">Reference proteome</keyword>
<evidence type="ECO:0000313" key="3">
    <source>
        <dbReference type="EMBL" id="RBQ28757.1"/>
    </source>
</evidence>
<keyword evidence="1" id="KW-0175">Coiled coil</keyword>
<dbReference type="Pfam" id="PF02463">
    <property type="entry name" value="SMC_N"/>
    <property type="match status" value="1"/>
</dbReference>
<dbReference type="PANTHER" id="PTHR32114">
    <property type="entry name" value="ABC TRANSPORTER ABCH.3"/>
    <property type="match status" value="1"/>
</dbReference>
<dbReference type="Proteomes" id="UP000252669">
    <property type="component" value="Unassembled WGS sequence"/>
</dbReference>
<dbReference type="PANTHER" id="PTHR32114:SF2">
    <property type="entry name" value="ABC TRANSPORTER ABCH.3"/>
    <property type="match status" value="1"/>
</dbReference>
<dbReference type="CDD" id="cd00267">
    <property type="entry name" value="ABC_ATPase"/>
    <property type="match status" value="1"/>
</dbReference>